<feature type="non-terminal residue" evidence="6">
    <location>
        <position position="1"/>
    </location>
</feature>
<dbReference type="NCBIfam" id="TIGR00952">
    <property type="entry name" value="S15_bact"/>
    <property type="match status" value="1"/>
</dbReference>
<dbReference type="GO" id="GO:1990904">
    <property type="term" value="C:ribonucleoprotein complex"/>
    <property type="evidence" value="ECO:0007669"/>
    <property type="project" value="UniProtKB-KW"/>
</dbReference>
<dbReference type="InterPro" id="IPR009068">
    <property type="entry name" value="uS15_NS1_RNA-bd_sf"/>
</dbReference>
<dbReference type="SMART" id="SM01387">
    <property type="entry name" value="Ribosomal_S15"/>
    <property type="match status" value="1"/>
</dbReference>
<reference evidence="6 7" key="1">
    <citation type="journal article" date="2004" name="Science">
        <title>The genome of the diatom Thalassiosira pseudonana: ecology, evolution, and metabolism.</title>
        <authorList>
            <person name="Armbrust E.V."/>
            <person name="Berges J.A."/>
            <person name="Bowler C."/>
            <person name="Green B.R."/>
            <person name="Martinez D."/>
            <person name="Putnam N.H."/>
            <person name="Zhou S."/>
            <person name="Allen A.E."/>
            <person name="Apt K.E."/>
            <person name="Bechner M."/>
            <person name="Brzezinski M.A."/>
            <person name="Chaal B.K."/>
            <person name="Chiovitti A."/>
            <person name="Davis A.K."/>
            <person name="Demarest M.S."/>
            <person name="Detter J.C."/>
            <person name="Glavina T."/>
            <person name="Goodstein D."/>
            <person name="Hadi M.Z."/>
            <person name="Hellsten U."/>
            <person name="Hildebrand M."/>
            <person name="Jenkins B.D."/>
            <person name="Jurka J."/>
            <person name="Kapitonov V.V."/>
            <person name="Kroger N."/>
            <person name="Lau W.W."/>
            <person name="Lane T.W."/>
            <person name="Larimer F.W."/>
            <person name="Lippmeier J.C."/>
            <person name="Lucas S."/>
            <person name="Medina M."/>
            <person name="Montsant A."/>
            <person name="Obornik M."/>
            <person name="Parker M.S."/>
            <person name="Palenik B."/>
            <person name="Pazour G.J."/>
            <person name="Richardson P.M."/>
            <person name="Rynearson T.A."/>
            <person name="Saito M.A."/>
            <person name="Schwartz D.C."/>
            <person name="Thamatrakoln K."/>
            <person name="Valentin K."/>
            <person name="Vardi A."/>
            <person name="Wilkerson F.P."/>
            <person name="Rokhsar D.S."/>
        </authorList>
    </citation>
    <scope>NUCLEOTIDE SEQUENCE [LARGE SCALE GENOMIC DNA]</scope>
    <source>
        <strain evidence="6 7">CCMP1335</strain>
    </source>
</reference>
<dbReference type="HAMAP" id="MF_01343_B">
    <property type="entry name" value="Ribosomal_uS15_B"/>
    <property type="match status" value="1"/>
</dbReference>
<evidence type="ECO:0000256" key="1">
    <source>
        <dbReference type="ARBA" id="ARBA00008434"/>
    </source>
</evidence>
<protein>
    <recommendedName>
        <fullName evidence="5">30S ribosomal protein S15</fullName>
    </recommendedName>
</protein>
<gene>
    <name evidence="6" type="primary">RT15</name>
    <name evidence="6" type="ORF">THAPSDRAFT_19818</name>
</gene>
<comment type="similarity">
    <text evidence="1 4">Belongs to the universal ribosomal protein uS15 family.</text>
</comment>
<dbReference type="EMBL" id="CM000640">
    <property type="protein sequence ID" value="EED94275.1"/>
    <property type="molecule type" value="Genomic_DNA"/>
</dbReference>
<keyword evidence="3 4" id="KW-0687">Ribonucleoprotein</keyword>
<accession>B8BXW1</accession>
<dbReference type="eggNOG" id="KOG2815">
    <property type="taxonomic scope" value="Eukaryota"/>
</dbReference>
<dbReference type="GO" id="GO:0005840">
    <property type="term" value="C:ribosome"/>
    <property type="evidence" value="ECO:0007669"/>
    <property type="project" value="UniProtKB-KW"/>
</dbReference>
<evidence type="ECO:0000313" key="6">
    <source>
        <dbReference type="EMBL" id="EED94275.1"/>
    </source>
</evidence>
<organism evidence="6 7">
    <name type="scientific">Thalassiosira pseudonana</name>
    <name type="common">Marine diatom</name>
    <name type="synonym">Cyclotella nana</name>
    <dbReference type="NCBI Taxonomy" id="35128"/>
    <lineage>
        <taxon>Eukaryota</taxon>
        <taxon>Sar</taxon>
        <taxon>Stramenopiles</taxon>
        <taxon>Ochrophyta</taxon>
        <taxon>Bacillariophyta</taxon>
        <taxon>Coscinodiscophyceae</taxon>
        <taxon>Thalassiosirophycidae</taxon>
        <taxon>Thalassiosirales</taxon>
        <taxon>Thalassiosiraceae</taxon>
        <taxon>Thalassiosira</taxon>
    </lineage>
</organism>
<keyword evidence="7" id="KW-1185">Reference proteome</keyword>
<dbReference type="CDD" id="cd00353">
    <property type="entry name" value="Ribosomal_S15p_S13e"/>
    <property type="match status" value="1"/>
</dbReference>
<dbReference type="GeneID" id="7448763"/>
<dbReference type="AlphaFoldDB" id="B8BXW1"/>
<dbReference type="Proteomes" id="UP000001449">
    <property type="component" value="Chromosome 3"/>
</dbReference>
<dbReference type="Pfam" id="PF00312">
    <property type="entry name" value="Ribosomal_S15"/>
    <property type="match status" value="1"/>
</dbReference>
<dbReference type="Gene3D" id="1.10.287.10">
    <property type="entry name" value="S15/NS1, RNA-binding"/>
    <property type="match status" value="1"/>
</dbReference>
<dbReference type="PaxDb" id="35128-Thaps19818"/>
<sequence>PARFVSAQRIVELRATHRRHETDTGSPEYQVAGMTERISHLTNHLKEHPKDFSTRRGLVALVNKRRRLLNYLFREDETRYVEIVGALGIR</sequence>
<dbReference type="InterPro" id="IPR005290">
    <property type="entry name" value="Ribosomal_uS15_bac-type"/>
</dbReference>
<dbReference type="GO" id="GO:0006412">
    <property type="term" value="P:translation"/>
    <property type="evidence" value="ECO:0007669"/>
    <property type="project" value="InterPro"/>
</dbReference>
<evidence type="ECO:0000256" key="2">
    <source>
        <dbReference type="ARBA" id="ARBA00022980"/>
    </source>
</evidence>
<evidence type="ECO:0000313" key="7">
    <source>
        <dbReference type="Proteomes" id="UP000001449"/>
    </source>
</evidence>
<dbReference type="PROSITE" id="PS00362">
    <property type="entry name" value="RIBOSOMAL_S15"/>
    <property type="match status" value="1"/>
</dbReference>
<dbReference type="InParanoid" id="B8BXW1"/>
<dbReference type="SUPFAM" id="SSF47060">
    <property type="entry name" value="S15/NS1 RNA-binding domain"/>
    <property type="match status" value="1"/>
</dbReference>
<dbReference type="KEGG" id="tps:THAPSDRAFT_19818"/>
<evidence type="ECO:0000256" key="3">
    <source>
        <dbReference type="ARBA" id="ARBA00023274"/>
    </source>
</evidence>
<proteinExistence type="inferred from homology"/>
<dbReference type="STRING" id="35128.B8BXW1"/>
<dbReference type="GO" id="GO:0005737">
    <property type="term" value="C:cytoplasm"/>
    <property type="evidence" value="ECO:0007669"/>
    <property type="project" value="UniProtKB-ARBA"/>
</dbReference>
<evidence type="ECO:0000256" key="4">
    <source>
        <dbReference type="RuleBase" id="RU003919"/>
    </source>
</evidence>
<dbReference type="PANTHER" id="PTHR23321:SF26">
    <property type="entry name" value="SMALL RIBOSOMAL SUBUNIT PROTEIN US15M"/>
    <property type="match status" value="1"/>
</dbReference>
<name>B8BXW1_THAPS</name>
<evidence type="ECO:0000256" key="5">
    <source>
        <dbReference type="RuleBase" id="RU003920"/>
    </source>
</evidence>
<dbReference type="GO" id="GO:0003735">
    <property type="term" value="F:structural constituent of ribosome"/>
    <property type="evidence" value="ECO:0007669"/>
    <property type="project" value="InterPro"/>
</dbReference>
<dbReference type="Gene3D" id="6.10.250.3130">
    <property type="match status" value="1"/>
</dbReference>
<dbReference type="InterPro" id="IPR000589">
    <property type="entry name" value="Ribosomal_uS15"/>
</dbReference>
<dbReference type="RefSeq" id="XP_002288839.1">
    <property type="nucleotide sequence ID" value="XM_002288803.1"/>
</dbReference>
<dbReference type="OMA" id="GHFATHK"/>
<feature type="non-terminal residue" evidence="6">
    <location>
        <position position="90"/>
    </location>
</feature>
<keyword evidence="2 4" id="KW-0689">Ribosomal protein</keyword>
<reference evidence="6 7" key="2">
    <citation type="journal article" date="2008" name="Nature">
        <title>The Phaeodactylum genome reveals the evolutionary history of diatom genomes.</title>
        <authorList>
            <person name="Bowler C."/>
            <person name="Allen A.E."/>
            <person name="Badger J.H."/>
            <person name="Grimwood J."/>
            <person name="Jabbari K."/>
            <person name="Kuo A."/>
            <person name="Maheswari U."/>
            <person name="Martens C."/>
            <person name="Maumus F."/>
            <person name="Otillar R.P."/>
            <person name="Rayko E."/>
            <person name="Salamov A."/>
            <person name="Vandepoele K."/>
            <person name="Beszteri B."/>
            <person name="Gruber A."/>
            <person name="Heijde M."/>
            <person name="Katinka M."/>
            <person name="Mock T."/>
            <person name="Valentin K."/>
            <person name="Verret F."/>
            <person name="Berges J.A."/>
            <person name="Brownlee C."/>
            <person name="Cadoret J.P."/>
            <person name="Chiovitti A."/>
            <person name="Choi C.J."/>
            <person name="Coesel S."/>
            <person name="De Martino A."/>
            <person name="Detter J.C."/>
            <person name="Durkin C."/>
            <person name="Falciatore A."/>
            <person name="Fournet J."/>
            <person name="Haruta M."/>
            <person name="Huysman M.J."/>
            <person name="Jenkins B.D."/>
            <person name="Jiroutova K."/>
            <person name="Jorgensen R.E."/>
            <person name="Joubert Y."/>
            <person name="Kaplan A."/>
            <person name="Kroger N."/>
            <person name="Kroth P.G."/>
            <person name="La Roche J."/>
            <person name="Lindquist E."/>
            <person name="Lommer M."/>
            <person name="Martin-Jezequel V."/>
            <person name="Lopez P.J."/>
            <person name="Lucas S."/>
            <person name="Mangogna M."/>
            <person name="McGinnis K."/>
            <person name="Medlin L.K."/>
            <person name="Montsant A."/>
            <person name="Oudot-Le Secq M.P."/>
            <person name="Napoli C."/>
            <person name="Obornik M."/>
            <person name="Parker M.S."/>
            <person name="Petit J.L."/>
            <person name="Porcel B.M."/>
            <person name="Poulsen N."/>
            <person name="Robison M."/>
            <person name="Rychlewski L."/>
            <person name="Rynearson T.A."/>
            <person name="Schmutz J."/>
            <person name="Shapiro H."/>
            <person name="Siaut M."/>
            <person name="Stanley M."/>
            <person name="Sussman M.R."/>
            <person name="Taylor A.R."/>
            <person name="Vardi A."/>
            <person name="von Dassow P."/>
            <person name="Vyverman W."/>
            <person name="Willis A."/>
            <person name="Wyrwicz L.S."/>
            <person name="Rokhsar D.S."/>
            <person name="Weissenbach J."/>
            <person name="Armbrust E.V."/>
            <person name="Green B.R."/>
            <person name="Van de Peer Y."/>
            <person name="Grigoriev I.V."/>
        </authorList>
    </citation>
    <scope>NUCLEOTIDE SEQUENCE [LARGE SCALE GENOMIC DNA]</scope>
    <source>
        <strain evidence="6 7">CCMP1335</strain>
    </source>
</reference>
<dbReference type="HOGENOM" id="CLU_148518_0_0_1"/>
<dbReference type="PANTHER" id="PTHR23321">
    <property type="entry name" value="RIBOSOMAL PROTEIN S15, BACTERIAL AND ORGANELLAR"/>
    <property type="match status" value="1"/>
</dbReference>